<feature type="domain" description="Protein kinase" evidence="2">
    <location>
        <begin position="1"/>
        <end position="192"/>
    </location>
</feature>
<name>A0A8T2XJK9_POPDE</name>
<dbReference type="GO" id="GO:0004714">
    <property type="term" value="F:transmembrane receptor protein tyrosine kinase activity"/>
    <property type="evidence" value="ECO:0007669"/>
    <property type="project" value="InterPro"/>
</dbReference>
<evidence type="ECO:0000259" key="2">
    <source>
        <dbReference type="PROSITE" id="PS50011"/>
    </source>
</evidence>
<dbReference type="InterPro" id="IPR011009">
    <property type="entry name" value="Kinase-like_dom_sf"/>
</dbReference>
<dbReference type="SUPFAM" id="SSF56112">
    <property type="entry name" value="Protein kinase-like (PK-like)"/>
    <property type="match status" value="1"/>
</dbReference>
<dbReference type="InterPro" id="IPR001245">
    <property type="entry name" value="Ser-Thr/Tyr_kinase_cat_dom"/>
</dbReference>
<protein>
    <recommendedName>
        <fullName evidence="2">Protein kinase domain-containing protein</fullName>
    </recommendedName>
</protein>
<dbReference type="GO" id="GO:0005524">
    <property type="term" value="F:ATP binding"/>
    <property type="evidence" value="ECO:0007669"/>
    <property type="project" value="InterPro"/>
</dbReference>
<dbReference type="EMBL" id="JACEGQ020000012">
    <property type="protein sequence ID" value="KAH8493180.1"/>
    <property type="molecule type" value="Genomic_DNA"/>
</dbReference>
<dbReference type="GO" id="GO:0005886">
    <property type="term" value="C:plasma membrane"/>
    <property type="evidence" value="ECO:0007669"/>
    <property type="project" value="TreeGrafter"/>
</dbReference>
<accession>A0A8T2XJK9</accession>
<evidence type="ECO:0000313" key="4">
    <source>
        <dbReference type="Proteomes" id="UP000807159"/>
    </source>
</evidence>
<dbReference type="Proteomes" id="UP000807159">
    <property type="component" value="Chromosome 12"/>
</dbReference>
<dbReference type="GO" id="GO:0009506">
    <property type="term" value="C:plasmodesma"/>
    <property type="evidence" value="ECO:0007669"/>
    <property type="project" value="TreeGrafter"/>
</dbReference>
<reference evidence="3" key="1">
    <citation type="journal article" date="2021" name="J. Hered.">
        <title>Genome Assembly of Salicaceae Populus deltoides (Eastern Cottonwood) I-69 Based on Nanopore Sequencing and Hi-C Technologies.</title>
        <authorList>
            <person name="Bai S."/>
            <person name="Wu H."/>
            <person name="Zhang J."/>
            <person name="Pan Z."/>
            <person name="Zhao W."/>
            <person name="Li Z."/>
            <person name="Tong C."/>
        </authorList>
    </citation>
    <scope>NUCLEOTIDE SEQUENCE</scope>
    <source>
        <tissue evidence="3">Leaf</tissue>
    </source>
</reference>
<sequence length="192" mass="20808">MSLVLGKAKVVIPATFLIKVLVDTSVFSELQNATQNFDEKAVIGVDEQSEMILVYEYMANGPLRDHIYGSKQPPLSCKQRHEICIGAALGLHYLHTGAAAQGIIHRDARDSSLLCAGPVINPALSREQHVEDGEKCLAEQGVDRPCMGDVLWNLEYALQLVEASSQTPTDLPEGTNHIVAFEKPNGKNSGGD</sequence>
<dbReference type="PROSITE" id="PS50011">
    <property type="entry name" value="PROTEIN_KINASE_DOM"/>
    <property type="match status" value="1"/>
</dbReference>
<dbReference type="PANTHER" id="PTHR27003:SF296">
    <property type="entry name" value="PROTEIN KINASE DOMAIN-CONTAINING PROTEIN"/>
    <property type="match status" value="1"/>
</dbReference>
<dbReference type="PANTHER" id="PTHR27003">
    <property type="entry name" value="OS07G0166700 PROTEIN"/>
    <property type="match status" value="1"/>
</dbReference>
<keyword evidence="4" id="KW-1185">Reference proteome</keyword>
<dbReference type="Gene3D" id="1.10.510.10">
    <property type="entry name" value="Transferase(Phosphotransferase) domain 1"/>
    <property type="match status" value="1"/>
</dbReference>
<feature type="region of interest" description="Disordered" evidence="1">
    <location>
        <begin position="167"/>
        <end position="192"/>
    </location>
</feature>
<proteinExistence type="predicted"/>
<organism evidence="3 4">
    <name type="scientific">Populus deltoides</name>
    <name type="common">Eastern poplar</name>
    <name type="synonym">Eastern cottonwood</name>
    <dbReference type="NCBI Taxonomy" id="3696"/>
    <lineage>
        <taxon>Eukaryota</taxon>
        <taxon>Viridiplantae</taxon>
        <taxon>Streptophyta</taxon>
        <taxon>Embryophyta</taxon>
        <taxon>Tracheophyta</taxon>
        <taxon>Spermatophyta</taxon>
        <taxon>Magnoliopsida</taxon>
        <taxon>eudicotyledons</taxon>
        <taxon>Gunneridae</taxon>
        <taxon>Pentapetalae</taxon>
        <taxon>rosids</taxon>
        <taxon>fabids</taxon>
        <taxon>Malpighiales</taxon>
        <taxon>Salicaceae</taxon>
        <taxon>Saliceae</taxon>
        <taxon>Populus</taxon>
    </lineage>
</organism>
<evidence type="ECO:0000313" key="3">
    <source>
        <dbReference type="EMBL" id="KAH8493180.1"/>
    </source>
</evidence>
<dbReference type="Pfam" id="PF07714">
    <property type="entry name" value="PK_Tyr_Ser-Thr"/>
    <property type="match status" value="1"/>
</dbReference>
<evidence type="ECO:0000256" key="1">
    <source>
        <dbReference type="SAM" id="MobiDB-lite"/>
    </source>
</evidence>
<dbReference type="InterPro" id="IPR000719">
    <property type="entry name" value="Prot_kinase_dom"/>
</dbReference>
<dbReference type="AlphaFoldDB" id="A0A8T2XJK9"/>
<gene>
    <name evidence="3" type="ORF">H0E87_022438</name>
</gene>
<comment type="caution">
    <text evidence="3">The sequence shown here is derived from an EMBL/GenBank/DDBJ whole genome shotgun (WGS) entry which is preliminary data.</text>
</comment>
<dbReference type="InterPro" id="IPR045272">
    <property type="entry name" value="ANXUR1/2-like"/>
</dbReference>